<evidence type="ECO:0000256" key="8">
    <source>
        <dbReference type="SAM" id="Phobius"/>
    </source>
</evidence>
<dbReference type="GO" id="GO:0055064">
    <property type="term" value="P:chloride ion homeostasis"/>
    <property type="evidence" value="ECO:0007669"/>
    <property type="project" value="TreeGrafter"/>
</dbReference>
<feature type="transmembrane region" description="Helical" evidence="8">
    <location>
        <begin position="98"/>
        <end position="120"/>
    </location>
</feature>
<dbReference type="Gene3D" id="1.20.1740.10">
    <property type="entry name" value="Amino acid/polyamine transporter I"/>
    <property type="match status" value="1"/>
</dbReference>
<dbReference type="InterPro" id="IPR004841">
    <property type="entry name" value="AA-permease/SLC12A_dom"/>
</dbReference>
<dbReference type="Proteomes" id="UP000694867">
    <property type="component" value="Unplaced"/>
</dbReference>
<dbReference type="PANTHER" id="PTHR11827">
    <property type="entry name" value="SOLUTE CARRIER FAMILY 12, CATION COTRANSPORTERS"/>
    <property type="match status" value="1"/>
</dbReference>
<evidence type="ECO:0000256" key="6">
    <source>
        <dbReference type="ARBA" id="ARBA00022989"/>
    </source>
</evidence>
<gene>
    <name evidence="12" type="primary">LOC100909305</name>
</gene>
<comment type="similarity">
    <text evidence="2">Belongs to the SLC12A transporter family.</text>
</comment>
<feature type="domain" description="Amino acid permease/ SLC12A" evidence="9">
    <location>
        <begin position="103"/>
        <end position="587"/>
    </location>
</feature>
<dbReference type="InterPro" id="IPR004842">
    <property type="entry name" value="SLC12A_fam"/>
</dbReference>
<evidence type="ECO:0000256" key="2">
    <source>
        <dbReference type="ARBA" id="ARBA00010593"/>
    </source>
</evidence>
<feature type="transmembrane region" description="Helical" evidence="8">
    <location>
        <begin position="175"/>
        <end position="200"/>
    </location>
</feature>
<feature type="transmembrane region" description="Helical" evidence="8">
    <location>
        <begin position="315"/>
        <end position="334"/>
    </location>
</feature>
<dbReference type="GeneID" id="100909305"/>
<dbReference type="Pfam" id="PF03522">
    <property type="entry name" value="SLC12"/>
    <property type="match status" value="1"/>
</dbReference>
<dbReference type="GO" id="GO:0015379">
    <property type="term" value="F:potassium:chloride symporter activity"/>
    <property type="evidence" value="ECO:0007669"/>
    <property type="project" value="TreeGrafter"/>
</dbReference>
<dbReference type="GO" id="GO:0006884">
    <property type="term" value="P:cell volume homeostasis"/>
    <property type="evidence" value="ECO:0007669"/>
    <property type="project" value="TreeGrafter"/>
</dbReference>
<feature type="transmembrane region" description="Helical" evidence="8">
    <location>
        <begin position="246"/>
        <end position="265"/>
    </location>
</feature>
<accession>A0AAJ7SG35</accession>
<evidence type="ECO:0000313" key="12">
    <source>
        <dbReference type="RefSeq" id="XP_028967122.1"/>
    </source>
</evidence>
<feature type="domain" description="SLC12A transporter C-terminal" evidence="10">
    <location>
        <begin position="599"/>
        <end position="686"/>
    </location>
</feature>
<feature type="transmembrane region" description="Helical" evidence="8">
    <location>
        <begin position="447"/>
        <end position="466"/>
    </location>
</feature>
<dbReference type="InterPro" id="IPR018491">
    <property type="entry name" value="SLC12_C"/>
</dbReference>
<organism evidence="11 12">
    <name type="scientific">Galendromus occidentalis</name>
    <name type="common">western predatory mite</name>
    <dbReference type="NCBI Taxonomy" id="34638"/>
    <lineage>
        <taxon>Eukaryota</taxon>
        <taxon>Metazoa</taxon>
        <taxon>Ecdysozoa</taxon>
        <taxon>Arthropoda</taxon>
        <taxon>Chelicerata</taxon>
        <taxon>Arachnida</taxon>
        <taxon>Acari</taxon>
        <taxon>Parasitiformes</taxon>
        <taxon>Mesostigmata</taxon>
        <taxon>Gamasina</taxon>
        <taxon>Phytoseioidea</taxon>
        <taxon>Phytoseiidae</taxon>
        <taxon>Typhlodrominae</taxon>
        <taxon>Galendromus</taxon>
    </lineage>
</organism>
<dbReference type="GO" id="GO:0055075">
    <property type="term" value="P:potassium ion homeostasis"/>
    <property type="evidence" value="ECO:0007669"/>
    <property type="project" value="TreeGrafter"/>
</dbReference>
<dbReference type="GO" id="GO:0016020">
    <property type="term" value="C:membrane"/>
    <property type="evidence" value="ECO:0007669"/>
    <property type="project" value="UniProtKB-SubCell"/>
</dbReference>
<name>A0AAJ7SG35_9ACAR</name>
<dbReference type="PANTHER" id="PTHR11827:SF72">
    <property type="entry name" value="GH08340P"/>
    <property type="match status" value="1"/>
</dbReference>
<evidence type="ECO:0000256" key="1">
    <source>
        <dbReference type="ARBA" id="ARBA00004141"/>
    </source>
</evidence>
<sequence>MAYMRQKEEVVVVGGLDNGGPAQNLTFSSGSIESLSSLAQSVLRIRSSDRTPLLKTTKLCRSLSGAPQSNGDSLSTSVAMADDSRTDSARGLNTFSGVFTPVCLSMFSAILFLRIGFLIGHSGLLECIVEMVLAYGVLVFTVLSICAVSTNGAVEGGGAYFMISRALGPEFGGSIGTLFFIANIFSSGLYITGCVEGILVNFGPTGQVLPILEESAGWKLFYGSCINLLNVLVCLVGAALFAKTTVVIFGGVMAVAFSVAVSMLFRGQHMVGTPSENTLIPINATREFLFTGLNATTFGNNLLSNYTVDYTSGDITSFSIVFGVLFSGVTGIMAGANMSGELKDPSRSIPRGTLSAVSFTFVTYLILMMLTAATCSRELLVNNYLYMQYIDFVPTMVTVGIFLATFSSSLSNLIGSSRVLEALAKDELFGSLMTPVVKYNRGGKNPWVAVLISFMLVECTLLIGSLNKIAQITSVFFLLSYLSTNLACLALDLSSAPNFRPSFKYFSSTTAFFGLLGCGIMMFVVSPLYAAIAIIMCLCLVIVLHIRSPPVRWGSISQALIFHQVRKYLLLLDSRKDHVKYWRPQFLLMCANPRTALPLILFANDLKKSGLYVIGHVKKGRPQDYPTDPILDEYPLWLSLLDKIKVKAFVEVTLAPTVLDGLHHLVRIAGLGAMKPNTILFGFHDETEPSDFFNEHRFEELKNARIGKDVFLSLRNGEGDRLSKIEFVQMIDDALYFMSKNVVLARHFHRLDKGAIVRSTTPLHIDVWPVDFLLPNASVTTIDNNWMYIMQLSCILHMVPGWKKHTTIRIFMCVADATDDTTRHQRHWQGMLNMLRIDARIITVKYDHLTAKLEQTGAPGESAPIASNTYLSECNAMMRDHSEQTAVSFLYLPQKGARNNSDTERLRYLEQLSILTADLPPTLLVHGISPVTSTTL</sequence>
<dbReference type="RefSeq" id="XP_028967122.1">
    <property type="nucleotide sequence ID" value="XM_029111289.1"/>
</dbReference>
<keyword evidence="6 8" id="KW-1133">Transmembrane helix</keyword>
<evidence type="ECO:0000259" key="10">
    <source>
        <dbReference type="Pfam" id="PF03522"/>
    </source>
</evidence>
<feature type="transmembrane region" description="Helical" evidence="8">
    <location>
        <begin position="528"/>
        <end position="546"/>
    </location>
</feature>
<keyword evidence="4" id="KW-0813">Transport</keyword>
<proteinExistence type="inferred from homology"/>
<reference evidence="12" key="1">
    <citation type="submission" date="2025-08" db="UniProtKB">
        <authorList>
            <consortium name="RefSeq"/>
        </authorList>
    </citation>
    <scope>IDENTIFICATION</scope>
</reference>
<protein>
    <recommendedName>
        <fullName evidence="3">Solute carrier family 12 member 9</fullName>
    </recommendedName>
</protein>
<evidence type="ECO:0000259" key="9">
    <source>
        <dbReference type="Pfam" id="PF00324"/>
    </source>
</evidence>
<evidence type="ECO:0000256" key="5">
    <source>
        <dbReference type="ARBA" id="ARBA00022692"/>
    </source>
</evidence>
<feature type="transmembrane region" description="Helical" evidence="8">
    <location>
        <begin position="354"/>
        <end position="374"/>
    </location>
</feature>
<feature type="transmembrane region" description="Helical" evidence="8">
    <location>
        <begin position="132"/>
        <end position="154"/>
    </location>
</feature>
<dbReference type="FunFam" id="1.20.1740.10:FF:000013">
    <property type="entry name" value="Solute carrier family 12 member"/>
    <property type="match status" value="1"/>
</dbReference>
<evidence type="ECO:0000313" key="11">
    <source>
        <dbReference type="Proteomes" id="UP000694867"/>
    </source>
</evidence>
<keyword evidence="11" id="KW-1185">Reference proteome</keyword>
<dbReference type="AlphaFoldDB" id="A0AAJ7SG35"/>
<keyword evidence="7 8" id="KW-0472">Membrane</keyword>
<feature type="transmembrane region" description="Helical" evidence="8">
    <location>
        <begin position="472"/>
        <end position="491"/>
    </location>
</feature>
<evidence type="ECO:0000256" key="4">
    <source>
        <dbReference type="ARBA" id="ARBA00022448"/>
    </source>
</evidence>
<dbReference type="Pfam" id="PF00324">
    <property type="entry name" value="AA_permease"/>
    <property type="match status" value="1"/>
</dbReference>
<evidence type="ECO:0000256" key="3">
    <source>
        <dbReference type="ARBA" id="ARBA00019359"/>
    </source>
</evidence>
<evidence type="ECO:0000256" key="7">
    <source>
        <dbReference type="ARBA" id="ARBA00023136"/>
    </source>
</evidence>
<keyword evidence="5 8" id="KW-0812">Transmembrane</keyword>
<dbReference type="KEGG" id="goe:100909305"/>
<feature type="transmembrane region" description="Helical" evidence="8">
    <location>
        <begin position="386"/>
        <end position="406"/>
    </location>
</feature>
<feature type="transmembrane region" description="Helical" evidence="8">
    <location>
        <begin position="220"/>
        <end position="241"/>
    </location>
</feature>
<comment type="subcellular location">
    <subcellularLocation>
        <location evidence="1">Membrane</location>
        <topology evidence="1">Multi-pass membrane protein</topology>
    </subcellularLocation>
</comment>